<evidence type="ECO:0000313" key="3">
    <source>
        <dbReference type="Proteomes" id="UP000748756"/>
    </source>
</evidence>
<dbReference type="Proteomes" id="UP000748756">
    <property type="component" value="Unassembled WGS sequence"/>
</dbReference>
<name>A0A9P5R995_9FUNG</name>
<evidence type="ECO:0000313" key="2">
    <source>
        <dbReference type="EMBL" id="KAF9125182.1"/>
    </source>
</evidence>
<organism evidence="2 3">
    <name type="scientific">Linnemannia schmuckeri</name>
    <dbReference type="NCBI Taxonomy" id="64567"/>
    <lineage>
        <taxon>Eukaryota</taxon>
        <taxon>Fungi</taxon>
        <taxon>Fungi incertae sedis</taxon>
        <taxon>Mucoromycota</taxon>
        <taxon>Mortierellomycotina</taxon>
        <taxon>Mortierellomycetes</taxon>
        <taxon>Mortierellales</taxon>
        <taxon>Mortierellaceae</taxon>
        <taxon>Linnemannia</taxon>
    </lineage>
</organism>
<comment type="caution">
    <text evidence="2">The sequence shown here is derived from an EMBL/GenBank/DDBJ whole genome shotgun (WGS) entry which is preliminary data.</text>
</comment>
<dbReference type="EMBL" id="JAAAUQ010002296">
    <property type="protein sequence ID" value="KAF9125182.1"/>
    <property type="molecule type" value="Genomic_DNA"/>
</dbReference>
<reference evidence="2" key="1">
    <citation type="journal article" date="2020" name="Fungal Divers.">
        <title>Resolving the Mortierellaceae phylogeny through synthesis of multi-gene phylogenetics and phylogenomics.</title>
        <authorList>
            <person name="Vandepol N."/>
            <person name="Liber J."/>
            <person name="Desiro A."/>
            <person name="Na H."/>
            <person name="Kennedy M."/>
            <person name="Barry K."/>
            <person name="Grigoriev I.V."/>
            <person name="Miller A.N."/>
            <person name="O'Donnell K."/>
            <person name="Stajich J.E."/>
            <person name="Bonito G."/>
        </authorList>
    </citation>
    <scope>NUCLEOTIDE SEQUENCE</scope>
    <source>
        <strain evidence="2">NRRL 6426</strain>
    </source>
</reference>
<protein>
    <submittedName>
        <fullName evidence="2">Uncharacterized protein</fullName>
    </submittedName>
</protein>
<gene>
    <name evidence="2" type="ORF">BG015_004939</name>
</gene>
<accession>A0A9P5R995</accession>
<sequence>SSKKAPIYEHTRSSCEGTHGDRMAQKQSTHACSFHNYWQTSEHRVLNFIPRSISAMDTRMVESQNPGSFAVSGALGPRCHSKLEDLYSDEL</sequence>
<keyword evidence="3" id="KW-1185">Reference proteome</keyword>
<feature type="non-terminal residue" evidence="2">
    <location>
        <position position="1"/>
    </location>
</feature>
<proteinExistence type="predicted"/>
<dbReference type="AlphaFoldDB" id="A0A9P5R995"/>
<evidence type="ECO:0000256" key="1">
    <source>
        <dbReference type="SAM" id="MobiDB-lite"/>
    </source>
</evidence>
<feature type="region of interest" description="Disordered" evidence="1">
    <location>
        <begin position="1"/>
        <end position="22"/>
    </location>
</feature>